<dbReference type="KEGG" id="pft:JBW_01243"/>
<reference evidence="1 2" key="1">
    <citation type="journal article" date="2015" name="Genome Announc.">
        <title>Complete Genome Sequence of Pelosinus fermentans JBW45, a Member of a Remarkably Competitive Group of Negativicutes in the Firmicutes Phylum.</title>
        <authorList>
            <person name="De Leon K.B."/>
            <person name="Utturkar S.M."/>
            <person name="Camilleri L.B."/>
            <person name="Elias D.A."/>
            <person name="Arkin A.P."/>
            <person name="Fields M.W."/>
            <person name="Brown S.D."/>
            <person name="Wall J.D."/>
        </authorList>
    </citation>
    <scope>NUCLEOTIDE SEQUENCE [LARGE SCALE GENOMIC DNA]</scope>
    <source>
        <strain evidence="1 2">JBW45</strain>
    </source>
</reference>
<protein>
    <recommendedName>
        <fullName evidence="3">AMP-dependent synthetase and ligase</fullName>
    </recommendedName>
</protein>
<dbReference type="RefSeq" id="WP_007957034.1">
    <property type="nucleotide sequence ID" value="NZ_CP010978.1"/>
</dbReference>
<dbReference type="STRING" id="1192197.JBW_01243"/>
<dbReference type="Gene3D" id="3.40.50.12780">
    <property type="entry name" value="N-terminal domain of ligase-like"/>
    <property type="match status" value="1"/>
</dbReference>
<evidence type="ECO:0000313" key="1">
    <source>
        <dbReference type="EMBL" id="AJQ26595.1"/>
    </source>
</evidence>
<gene>
    <name evidence="1" type="ORF">JBW_01243</name>
</gene>
<dbReference type="Proteomes" id="UP000005361">
    <property type="component" value="Chromosome"/>
</dbReference>
<dbReference type="EMBL" id="CP010978">
    <property type="protein sequence ID" value="AJQ26595.1"/>
    <property type="molecule type" value="Genomic_DNA"/>
</dbReference>
<organism evidence="1 2">
    <name type="scientific">Pelosinus fermentans JBW45</name>
    <dbReference type="NCBI Taxonomy" id="1192197"/>
    <lineage>
        <taxon>Bacteria</taxon>
        <taxon>Bacillati</taxon>
        <taxon>Bacillota</taxon>
        <taxon>Negativicutes</taxon>
        <taxon>Selenomonadales</taxon>
        <taxon>Sporomusaceae</taxon>
        <taxon>Pelosinus</taxon>
    </lineage>
</organism>
<name>I9NRE1_9FIRM</name>
<evidence type="ECO:0000313" key="2">
    <source>
        <dbReference type="Proteomes" id="UP000005361"/>
    </source>
</evidence>
<accession>I9NRE1</accession>
<evidence type="ECO:0008006" key="3">
    <source>
        <dbReference type="Google" id="ProtNLM"/>
    </source>
</evidence>
<dbReference type="SUPFAM" id="SSF56801">
    <property type="entry name" value="Acetyl-CoA synthetase-like"/>
    <property type="match status" value="1"/>
</dbReference>
<dbReference type="OrthoDB" id="179194at2"/>
<dbReference type="HOGENOM" id="CLU_780634_0_0_9"/>
<dbReference type="AlphaFoldDB" id="I9NRE1"/>
<reference evidence="2" key="2">
    <citation type="submission" date="2015-02" db="EMBL/GenBank/DDBJ databases">
        <title>Complete Genome Sequence of Pelosinus fermentans JBW45.</title>
        <authorList>
            <person name="De Leon K.B."/>
            <person name="Utturkar S.M."/>
            <person name="Camilleri L.B."/>
            <person name="Arkin A.P."/>
            <person name="Fields M.W."/>
            <person name="Brown S.D."/>
            <person name="Wall J.D."/>
        </authorList>
    </citation>
    <scope>NUCLEOTIDE SEQUENCE [LARGE SCALE GENOMIC DNA]</scope>
    <source>
        <strain evidence="2">JBW45</strain>
    </source>
</reference>
<proteinExistence type="predicted"/>
<dbReference type="InterPro" id="IPR042099">
    <property type="entry name" value="ANL_N_sf"/>
</dbReference>
<sequence>MFNKCVYKLNNEYLREILNIHFDKEEGAKYWLEREKQLKINTLEEINDFKKFKQYYSFKNRNEMDKYENDLRHRQVEDFIPLSASKGDKWIWTAETGGTTGIAKRGTWGSIYWESILNFSDEFLNLHCVPKNENWLFIGPTGPHTTGRLMVSIAENRGGKIFCIDMDPRIVRTYLQEGNGEAVNKYIQHIWDQVDPIIRYQNIGVLFCTSSLLELLPQYMDINLFKNIKAVLHAGLAMSRDTHKYLRENLFKGKAIVGIYGTSVSGISYQKPYEKEDNYHVIYIPSQPYIVIDIINGEGLPVNYGEEGEVRCFRFTEDSIIPGFIERDKAVRIKPFGKFASTYNWDWISDPHSPAGLSGQKMEGVY</sequence>